<accession>A0A2M9CFJ5</accession>
<dbReference type="Proteomes" id="UP000228758">
    <property type="component" value="Unassembled WGS sequence"/>
</dbReference>
<name>A0A2M9CFJ5_9MICO</name>
<protein>
    <submittedName>
        <fullName evidence="1">Uncharacterized protein</fullName>
    </submittedName>
</protein>
<dbReference type="EMBL" id="PGFF01000001">
    <property type="protein sequence ID" value="PJJ70620.1"/>
    <property type="molecule type" value="Genomic_DNA"/>
</dbReference>
<comment type="caution">
    <text evidence="1">The sequence shown here is derived from an EMBL/GenBank/DDBJ whole genome shotgun (WGS) entry which is preliminary data.</text>
</comment>
<organism evidence="1 2">
    <name type="scientific">Diaminobutyricimonas aerilata</name>
    <dbReference type="NCBI Taxonomy" id="1162967"/>
    <lineage>
        <taxon>Bacteria</taxon>
        <taxon>Bacillati</taxon>
        <taxon>Actinomycetota</taxon>
        <taxon>Actinomycetes</taxon>
        <taxon>Micrococcales</taxon>
        <taxon>Microbacteriaceae</taxon>
        <taxon>Diaminobutyricimonas</taxon>
    </lineage>
</organism>
<dbReference type="OrthoDB" id="9778690at2"/>
<keyword evidence="2" id="KW-1185">Reference proteome</keyword>
<evidence type="ECO:0000313" key="1">
    <source>
        <dbReference type="EMBL" id="PJJ70620.1"/>
    </source>
</evidence>
<sequence length="133" mass="14640">MLELVTSGSSEVTVTLLHDVPGRPRLRWEPDDEAFEMHFDTDLLGRGSLTFSGLIVYVASPGAEDLGDVTRRVPGGGIRIRFTEESDGVHVRLRLPDEVRTILEAHALARVLVDTSTAGRAEFAPTSVTWERL</sequence>
<dbReference type="RefSeq" id="WP_100363023.1">
    <property type="nucleotide sequence ID" value="NZ_PGFF01000001.1"/>
</dbReference>
<gene>
    <name evidence="1" type="ORF">CLV46_0142</name>
</gene>
<evidence type="ECO:0000313" key="2">
    <source>
        <dbReference type="Proteomes" id="UP000228758"/>
    </source>
</evidence>
<reference evidence="1 2" key="1">
    <citation type="submission" date="2017-11" db="EMBL/GenBank/DDBJ databases">
        <title>Genomic Encyclopedia of Archaeal and Bacterial Type Strains, Phase II (KMG-II): From Individual Species to Whole Genera.</title>
        <authorList>
            <person name="Goeker M."/>
        </authorList>
    </citation>
    <scope>NUCLEOTIDE SEQUENCE [LARGE SCALE GENOMIC DNA]</scope>
    <source>
        <strain evidence="1 2">DSM 27393</strain>
    </source>
</reference>
<proteinExistence type="predicted"/>
<dbReference type="AlphaFoldDB" id="A0A2M9CFJ5"/>